<dbReference type="PANTHER" id="PTHR43311">
    <property type="entry name" value="GLUTAMATE--TRNA LIGASE"/>
    <property type="match status" value="1"/>
</dbReference>
<dbReference type="NCBIfam" id="NF004314">
    <property type="entry name" value="PRK05710.1-3"/>
    <property type="match status" value="1"/>
</dbReference>
<feature type="binding site" evidence="7">
    <location>
        <position position="105"/>
    </location>
    <ligand>
        <name>Zn(2+)</name>
        <dbReference type="ChEBI" id="CHEBI:29105"/>
    </ligand>
</feature>
<dbReference type="Gene3D" id="3.40.50.620">
    <property type="entry name" value="HUPs"/>
    <property type="match status" value="1"/>
</dbReference>
<evidence type="ECO:0000256" key="1">
    <source>
        <dbReference type="ARBA" id="ARBA00022598"/>
    </source>
</evidence>
<keyword evidence="11" id="KW-1185">Reference proteome</keyword>
<dbReference type="InterPro" id="IPR022380">
    <property type="entry name" value="Glu-Q_tRNA(Asp)_Synthase"/>
</dbReference>
<feature type="binding site" evidence="7">
    <location>
        <position position="129"/>
    </location>
    <ligand>
        <name>Zn(2+)</name>
        <dbReference type="ChEBI" id="CHEBI:29105"/>
    </ligand>
</feature>
<dbReference type="KEGG" id="tbn:TBH_C1734"/>
<keyword evidence="8" id="KW-0648">Protein biosynthesis</keyword>
<dbReference type="NCBIfam" id="TIGR03838">
    <property type="entry name" value="queuosine_YadB"/>
    <property type="match status" value="1"/>
</dbReference>
<dbReference type="GO" id="GO:0005829">
    <property type="term" value="C:cytosol"/>
    <property type="evidence" value="ECO:0007669"/>
    <property type="project" value="TreeGrafter"/>
</dbReference>
<gene>
    <name evidence="7" type="primary">gluQ</name>
    <name evidence="10" type="ORF">TBH_C1734</name>
</gene>
<proteinExistence type="inferred from homology"/>
<evidence type="ECO:0000259" key="9">
    <source>
        <dbReference type="Pfam" id="PF00749"/>
    </source>
</evidence>
<dbReference type="Proteomes" id="UP000031631">
    <property type="component" value="Chromosome"/>
</dbReference>
<evidence type="ECO:0000256" key="6">
    <source>
        <dbReference type="ARBA" id="ARBA00023146"/>
    </source>
</evidence>
<name>A0A7U6GJ85_9GAMM</name>
<dbReference type="GO" id="GO:0004818">
    <property type="term" value="F:glutamate-tRNA ligase activity"/>
    <property type="evidence" value="ECO:0007669"/>
    <property type="project" value="TreeGrafter"/>
</dbReference>
<dbReference type="PANTHER" id="PTHR43311:SF1">
    <property type="entry name" value="GLUTAMYL-Q TRNA(ASP) SYNTHETASE"/>
    <property type="match status" value="1"/>
</dbReference>
<comment type="function">
    <text evidence="7">Catalyzes the tRNA-independent activation of glutamate in presence of ATP and the subsequent transfer of glutamate onto a tRNA(Asp). Glutamate is transferred on the 2-amino-5-(4,5-dihydroxy-2-cyclopenten-1-yl) moiety of the queuosine in the wobble position of the QUC anticodon.</text>
</comment>
<dbReference type="FunFam" id="3.40.50.620:FF:000093">
    <property type="entry name" value="Glutamyl-Q tRNA(Asp) synthetase"/>
    <property type="match status" value="1"/>
</dbReference>
<feature type="binding site" evidence="7">
    <location>
        <position position="183"/>
    </location>
    <ligand>
        <name>L-glutamate</name>
        <dbReference type="ChEBI" id="CHEBI:29985"/>
    </ligand>
</feature>
<dbReference type="InterPro" id="IPR049940">
    <property type="entry name" value="GluQ/Sye"/>
</dbReference>
<evidence type="ECO:0000256" key="8">
    <source>
        <dbReference type="RuleBase" id="RU363037"/>
    </source>
</evidence>
<evidence type="ECO:0000256" key="2">
    <source>
        <dbReference type="ARBA" id="ARBA00022723"/>
    </source>
</evidence>
<evidence type="ECO:0000313" key="10">
    <source>
        <dbReference type="EMBL" id="BAO44651.1"/>
    </source>
</evidence>
<dbReference type="EC" id="6.1.1.-" evidence="7"/>
<feature type="short sequence motif" description="'HIGH' region" evidence="7">
    <location>
        <begin position="16"/>
        <end position="26"/>
    </location>
</feature>
<dbReference type="GO" id="GO:0006424">
    <property type="term" value="P:glutamyl-tRNA aminoacylation"/>
    <property type="evidence" value="ECO:0007669"/>
    <property type="project" value="InterPro"/>
</dbReference>
<feature type="short sequence motif" description="'KMSKS' region" evidence="7">
    <location>
        <begin position="239"/>
        <end position="243"/>
    </location>
</feature>
<keyword evidence="5 7" id="KW-0067">ATP-binding</keyword>
<comment type="similarity">
    <text evidence="7">Belongs to the class-I aminoacyl-tRNA synthetase family. GluQ subfamily.</text>
</comment>
<feature type="binding site" evidence="7">
    <location>
        <position position="49"/>
    </location>
    <ligand>
        <name>L-glutamate</name>
        <dbReference type="ChEBI" id="CHEBI:29985"/>
    </ligand>
</feature>
<keyword evidence="2 7" id="KW-0479">Metal-binding</keyword>
<keyword evidence="1 7" id="KW-0436">Ligase</keyword>
<feature type="binding site" evidence="7">
    <location>
        <position position="125"/>
    </location>
    <ligand>
        <name>Zn(2+)</name>
        <dbReference type="ChEBI" id="CHEBI:29105"/>
    </ligand>
</feature>
<sequence>MPAFFCLMAYRGRFAPSPSGPLHAGSLVAAVASYADALAHRGQWLVRMEDVDEGRSIPGAADAILKTLECHGFQWHGDVLFQSTRKDRYREVINTLINDDQAYRCACTRKQIQAAGHEGIEGIIYPGTCRQGLPSGQSGKAVRLRTDDRKICFQDRICGTHCQVLSKDIGDFIIQRADGYTAYQLAVVIDDADQGINQVVRGKDLLLSTPRQIRLQEHLGFPRPEYAHVPLLLDEQGRKLSKQDKARPLLDRNPLPALLSAWQYLGQVPPPEAPANQAAFWNWAKTHWDIARVPME</sequence>
<comment type="cofactor">
    <cofactor evidence="7">
        <name>Zn(2+)</name>
        <dbReference type="ChEBI" id="CHEBI:29105"/>
    </cofactor>
    <text evidence="7">Binds 1 zinc ion per subunit.</text>
</comment>
<keyword evidence="6 7" id="KW-0030">Aminoacyl-tRNA synthetase</keyword>
<evidence type="ECO:0000256" key="3">
    <source>
        <dbReference type="ARBA" id="ARBA00022741"/>
    </source>
</evidence>
<accession>A0A7U6GJ85</accession>
<dbReference type="AlphaFoldDB" id="A0A7U6GJ85"/>
<feature type="binding site" evidence="7">
    <location>
        <position position="201"/>
    </location>
    <ligand>
        <name>L-glutamate</name>
        <dbReference type="ChEBI" id="CHEBI:29985"/>
    </ligand>
</feature>
<evidence type="ECO:0000256" key="5">
    <source>
        <dbReference type="ARBA" id="ARBA00022840"/>
    </source>
</evidence>
<dbReference type="InterPro" id="IPR020058">
    <property type="entry name" value="Glu/Gln-tRNA-synth_Ib_cat-dom"/>
</dbReference>
<dbReference type="InterPro" id="IPR014729">
    <property type="entry name" value="Rossmann-like_a/b/a_fold"/>
</dbReference>
<dbReference type="Pfam" id="PF00749">
    <property type="entry name" value="tRNA-synt_1c"/>
    <property type="match status" value="1"/>
</dbReference>
<dbReference type="InterPro" id="IPR000924">
    <property type="entry name" value="Glu/Gln-tRNA-synth"/>
</dbReference>
<dbReference type="GO" id="GO:0005524">
    <property type="term" value="F:ATP binding"/>
    <property type="evidence" value="ECO:0007669"/>
    <property type="project" value="UniProtKB-KW"/>
</dbReference>
<evidence type="ECO:0000313" key="11">
    <source>
        <dbReference type="Proteomes" id="UP000031631"/>
    </source>
</evidence>
<dbReference type="SUPFAM" id="SSF52374">
    <property type="entry name" value="Nucleotidylyl transferase"/>
    <property type="match status" value="1"/>
</dbReference>
<organism evidence="10 11">
    <name type="scientific">Thiolapillus brandeum</name>
    <dbReference type="NCBI Taxonomy" id="1076588"/>
    <lineage>
        <taxon>Bacteria</taxon>
        <taxon>Pseudomonadati</taxon>
        <taxon>Pseudomonadota</taxon>
        <taxon>Gammaproteobacteria</taxon>
        <taxon>Chromatiales</taxon>
        <taxon>Sedimenticolaceae</taxon>
        <taxon>Thiolapillus</taxon>
    </lineage>
</organism>
<reference evidence="10 11" key="1">
    <citation type="journal article" date="2014" name="PLoS ONE">
        <title>Physiological and genomic features of a novel sulfur-oxidizing gammaproteobacterium belonging to a previously uncultivated symbiotic lineage isolated from a hydrothermal vent.</title>
        <authorList>
            <person name="Nunoura T."/>
            <person name="Takaki Y."/>
            <person name="Kazama H."/>
            <person name="Kakuta J."/>
            <person name="Shimamura S."/>
            <person name="Makita H."/>
            <person name="Hirai M."/>
            <person name="Miyazaki M."/>
            <person name="Takai K."/>
        </authorList>
    </citation>
    <scope>NUCLEOTIDE SEQUENCE [LARGE SCALE GENOMIC DNA]</scope>
    <source>
        <strain evidence="10 11">Hiromi1</strain>
    </source>
</reference>
<keyword evidence="4 7" id="KW-0862">Zinc</keyword>
<dbReference type="GO" id="GO:0008270">
    <property type="term" value="F:zinc ion binding"/>
    <property type="evidence" value="ECO:0007669"/>
    <property type="project" value="UniProtKB-UniRule"/>
</dbReference>
<feature type="domain" description="Glutamyl/glutaminyl-tRNA synthetase class Ib catalytic" evidence="9">
    <location>
        <begin position="11"/>
        <end position="246"/>
    </location>
</feature>
<dbReference type="GO" id="GO:0006400">
    <property type="term" value="P:tRNA modification"/>
    <property type="evidence" value="ECO:0007669"/>
    <property type="project" value="InterPro"/>
</dbReference>
<protein>
    <recommendedName>
        <fullName evidence="7">Glutamyl-Q tRNA(Asp) synthetase</fullName>
        <shortName evidence="7">Glu-Q-RSs</shortName>
        <ecNumber evidence="7">6.1.1.-</ecNumber>
    </recommendedName>
</protein>
<evidence type="ECO:0000256" key="4">
    <source>
        <dbReference type="ARBA" id="ARBA00022833"/>
    </source>
</evidence>
<dbReference type="PRINTS" id="PR00987">
    <property type="entry name" value="TRNASYNTHGLU"/>
</dbReference>
<dbReference type="HAMAP" id="MF_01428">
    <property type="entry name" value="Glu_Q_tRNA_synth"/>
    <property type="match status" value="1"/>
</dbReference>
<feature type="binding site" evidence="7">
    <location>
        <begin position="13"/>
        <end position="17"/>
    </location>
    <ligand>
        <name>L-glutamate</name>
        <dbReference type="ChEBI" id="CHEBI:29985"/>
    </ligand>
</feature>
<evidence type="ECO:0000256" key="7">
    <source>
        <dbReference type="HAMAP-Rule" id="MF_01428"/>
    </source>
</evidence>
<feature type="binding site" evidence="7">
    <location>
        <position position="242"/>
    </location>
    <ligand>
        <name>ATP</name>
        <dbReference type="ChEBI" id="CHEBI:30616"/>
    </ligand>
</feature>
<feature type="binding site" evidence="7">
    <location>
        <position position="107"/>
    </location>
    <ligand>
        <name>Zn(2+)</name>
        <dbReference type="ChEBI" id="CHEBI:29105"/>
    </ligand>
</feature>
<keyword evidence="3 7" id="KW-0547">Nucleotide-binding</keyword>
<dbReference type="EMBL" id="AP012273">
    <property type="protein sequence ID" value="BAO44651.1"/>
    <property type="molecule type" value="Genomic_DNA"/>
</dbReference>